<dbReference type="AlphaFoldDB" id="A0A067PN52"/>
<proteinExistence type="predicted"/>
<reference evidence="4" key="1">
    <citation type="journal article" date="2014" name="Proc. Natl. Acad. Sci. U.S.A.">
        <title>Extensive sampling of basidiomycete genomes demonstrates inadequacy of the white-rot/brown-rot paradigm for wood decay fungi.</title>
        <authorList>
            <person name="Riley R."/>
            <person name="Salamov A.A."/>
            <person name="Brown D.W."/>
            <person name="Nagy L.G."/>
            <person name="Floudas D."/>
            <person name="Held B.W."/>
            <person name="Levasseur A."/>
            <person name="Lombard V."/>
            <person name="Morin E."/>
            <person name="Otillar R."/>
            <person name="Lindquist E.A."/>
            <person name="Sun H."/>
            <person name="LaButti K.M."/>
            <person name="Schmutz J."/>
            <person name="Jabbour D."/>
            <person name="Luo H."/>
            <person name="Baker S.E."/>
            <person name="Pisabarro A.G."/>
            <person name="Walton J.D."/>
            <person name="Blanchette R.A."/>
            <person name="Henrissat B."/>
            <person name="Martin F."/>
            <person name="Cullen D."/>
            <person name="Hibbett D.S."/>
            <person name="Grigoriev I.V."/>
        </authorList>
    </citation>
    <scope>NUCLEOTIDE SEQUENCE [LARGE SCALE GENOMIC DNA]</scope>
    <source>
        <strain evidence="4">MUCL 33604</strain>
    </source>
</reference>
<dbReference type="InParanoid" id="A0A067PN52"/>
<dbReference type="HOGENOM" id="CLU_027355_0_0_1"/>
<name>A0A067PN52_9AGAM</name>
<evidence type="ECO:0000313" key="3">
    <source>
        <dbReference type="EMBL" id="KDQ51751.1"/>
    </source>
</evidence>
<feature type="transmembrane region" description="Helical" evidence="2">
    <location>
        <begin position="175"/>
        <end position="195"/>
    </location>
</feature>
<keyword evidence="2" id="KW-0472">Membrane</keyword>
<dbReference type="EMBL" id="KL197745">
    <property type="protein sequence ID" value="KDQ51751.1"/>
    <property type="molecule type" value="Genomic_DNA"/>
</dbReference>
<evidence type="ECO:0000313" key="4">
    <source>
        <dbReference type="Proteomes" id="UP000027265"/>
    </source>
</evidence>
<organism evidence="3 4">
    <name type="scientific">Jaapia argillacea MUCL 33604</name>
    <dbReference type="NCBI Taxonomy" id="933084"/>
    <lineage>
        <taxon>Eukaryota</taxon>
        <taxon>Fungi</taxon>
        <taxon>Dikarya</taxon>
        <taxon>Basidiomycota</taxon>
        <taxon>Agaricomycotina</taxon>
        <taxon>Agaricomycetes</taxon>
        <taxon>Agaricomycetidae</taxon>
        <taxon>Jaapiales</taxon>
        <taxon>Jaapiaceae</taxon>
        <taxon>Jaapia</taxon>
    </lineage>
</organism>
<feature type="compositionally biased region" description="Acidic residues" evidence="1">
    <location>
        <begin position="574"/>
        <end position="583"/>
    </location>
</feature>
<evidence type="ECO:0000256" key="1">
    <source>
        <dbReference type="SAM" id="MobiDB-lite"/>
    </source>
</evidence>
<dbReference type="OrthoDB" id="3363836at2759"/>
<accession>A0A067PN52</accession>
<dbReference type="Proteomes" id="UP000027265">
    <property type="component" value="Unassembled WGS sequence"/>
</dbReference>
<gene>
    <name evidence="3" type="ORF">JAAARDRAFT_62289</name>
</gene>
<keyword evidence="2" id="KW-1133">Transmembrane helix</keyword>
<sequence length="589" mass="61998">MTIKRGGISHARIGFGAVHGLAHQTKRDDSTCATGGFYKSPTAGQSVNSTLPFNITWDTTCLSTTAVDIYLYQPGAAQSRIHLWETVDYSLGSYQTTLKPKWWNATSSVSLQLNIVGAGSPPFLSTLPAGPIFTATYTAPTSGGTPADANTAIPDSAVESVNNLPVPHKGPTKGGIAAAVIFPLLIVGGLVYAYLRWSRARGREKRKRWSEAVDKRMSTISTDWKSISAAGAQAAIRHSMAIRPLSTASMGGEGGNAGVGTAGGLYMHDGAQVDEFGVAQMSQLRPGVRTSTITTQRVSRVSFAADPRPSAESRRSMAVGEGSRRSFAGSEFGRRSMAGDGSRRSMAGVSRAFHSSFIPPVPEVPASSSSSSDSGDGEVGLMSPTQKEGALSLSPEDIQARVSVVRPSMDEYLPALSMMRTGVDGPTSDNDYLLSPTTATSPISTAALPVPPTPTHQIPKSPIMGAMPMQPMPAAFMSPDDMLRAYAESRKNGVASPPMGMSMNMGGPSVPAASYNGNGMRVLYTPTPPTPVTPFTPNTATPLMRNDTGSNNPFRKSMAVTISAEGAENGHEEEHEEEDEEDAYVGTAN</sequence>
<feature type="region of interest" description="Disordered" evidence="1">
    <location>
        <begin position="300"/>
        <end position="395"/>
    </location>
</feature>
<feature type="region of interest" description="Disordered" evidence="1">
    <location>
        <begin position="527"/>
        <end position="589"/>
    </location>
</feature>
<evidence type="ECO:0000256" key="2">
    <source>
        <dbReference type="SAM" id="Phobius"/>
    </source>
</evidence>
<keyword evidence="4" id="KW-1185">Reference proteome</keyword>
<protein>
    <submittedName>
        <fullName evidence="3">Uncharacterized protein</fullName>
    </submittedName>
</protein>
<dbReference type="STRING" id="933084.A0A067PN52"/>
<keyword evidence="2" id="KW-0812">Transmembrane</keyword>